<gene>
    <name evidence="1" type="ORF">Sxan_13090</name>
</gene>
<dbReference type="EMBL" id="BNEE01000004">
    <property type="protein sequence ID" value="GHI83945.1"/>
    <property type="molecule type" value="Genomic_DNA"/>
</dbReference>
<sequence length="79" mass="7634">MRNDIETREIADAELDAVSGGLVSINGGLAGAVTSDVNGVVGVVGSLDTVQAVTGLVSHVPGLATGITGVSVNAGRAGF</sequence>
<dbReference type="OrthoDB" id="4303017at2"/>
<dbReference type="RefSeq" id="WP_031141859.1">
    <property type="nucleotide sequence ID" value="NZ_BNEE01000004.1"/>
</dbReference>
<dbReference type="Proteomes" id="UP000600026">
    <property type="component" value="Unassembled WGS sequence"/>
</dbReference>
<keyword evidence="2" id="KW-1185">Reference proteome</keyword>
<name>A0A919LBB8_9ACTN</name>
<evidence type="ECO:0000313" key="2">
    <source>
        <dbReference type="Proteomes" id="UP000600026"/>
    </source>
</evidence>
<dbReference type="AlphaFoldDB" id="A0A919LBB8"/>
<evidence type="ECO:0000313" key="1">
    <source>
        <dbReference type="EMBL" id="GHI83945.1"/>
    </source>
</evidence>
<dbReference type="GeneID" id="96802033"/>
<proteinExistence type="predicted"/>
<comment type="caution">
    <text evidence="1">The sequence shown here is derived from an EMBL/GenBank/DDBJ whole genome shotgun (WGS) entry which is preliminary data.</text>
</comment>
<accession>A0A919LBB8</accession>
<evidence type="ECO:0008006" key="3">
    <source>
        <dbReference type="Google" id="ProtNLM"/>
    </source>
</evidence>
<organism evidence="1 2">
    <name type="scientific">Streptomyces xanthophaeus</name>
    <dbReference type="NCBI Taxonomy" id="67385"/>
    <lineage>
        <taxon>Bacteria</taxon>
        <taxon>Bacillati</taxon>
        <taxon>Actinomycetota</taxon>
        <taxon>Actinomycetes</taxon>
        <taxon>Kitasatosporales</taxon>
        <taxon>Streptomycetaceae</taxon>
        <taxon>Streptomyces</taxon>
    </lineage>
</organism>
<protein>
    <recommendedName>
        <fullName evidence="3">Type A2 lantipeptide</fullName>
    </recommendedName>
</protein>
<reference evidence="1" key="1">
    <citation type="submission" date="2020-09" db="EMBL/GenBank/DDBJ databases">
        <title>Whole genome shotgun sequence of Streptomyces xanthophaeus NBRC 12829.</title>
        <authorList>
            <person name="Komaki H."/>
            <person name="Tamura T."/>
        </authorList>
    </citation>
    <scope>NUCLEOTIDE SEQUENCE</scope>
    <source>
        <strain evidence="1">NBRC 12829</strain>
    </source>
</reference>